<dbReference type="GO" id="GO:0003697">
    <property type="term" value="F:single-stranded DNA binding"/>
    <property type="evidence" value="ECO:0007669"/>
    <property type="project" value="InterPro"/>
</dbReference>
<feature type="compositionally biased region" description="Polar residues" evidence="1">
    <location>
        <begin position="9"/>
        <end position="18"/>
    </location>
</feature>
<dbReference type="Pfam" id="PF08401">
    <property type="entry name" value="ArdcN"/>
    <property type="match status" value="1"/>
</dbReference>
<evidence type="ECO:0000313" key="4">
    <source>
        <dbReference type="Proteomes" id="UP000095727"/>
    </source>
</evidence>
<evidence type="ECO:0000256" key="1">
    <source>
        <dbReference type="SAM" id="MobiDB-lite"/>
    </source>
</evidence>
<feature type="domain" description="N-terminal" evidence="2">
    <location>
        <begin position="52"/>
        <end position="115"/>
    </location>
</feature>
<dbReference type="InterPro" id="IPR013610">
    <property type="entry name" value="ArdC_N"/>
</dbReference>
<dbReference type="EMBL" id="CYXR01000003">
    <property type="protein sequence ID" value="CUM77722.1"/>
    <property type="molecule type" value="Genomic_DNA"/>
</dbReference>
<organism evidence="3 4">
    <name type="scientific">Coprococcus comes</name>
    <dbReference type="NCBI Taxonomy" id="410072"/>
    <lineage>
        <taxon>Bacteria</taxon>
        <taxon>Bacillati</taxon>
        <taxon>Bacillota</taxon>
        <taxon>Clostridia</taxon>
        <taxon>Lachnospirales</taxon>
        <taxon>Lachnospiraceae</taxon>
        <taxon>Coprococcus</taxon>
    </lineage>
</organism>
<dbReference type="RefSeq" id="WP_055155776.1">
    <property type="nucleotide sequence ID" value="NZ_CYXR01000003.1"/>
</dbReference>
<sequence length="312" mass="35555">MDLTKFLGQDTQEPSAQRLSKEEYAAQKKQEREEIWGMIDGKAQEIFQNGDSLKGFLDFMGQCKPQRTDNLFLLYAQNPEIRQIKTFEKWKEEGKVVKTGSKGYNFIVGQEYEKDGVIQQGYSIQKAYDISQIRTKQPEEAEPKPMDQLMEALLTDSEVRIQIADNLPDKVQAQYIPNQRTIYVRNGMSENTTFHSISRELAYASLDHHDGSYSRAGVAAQAYCAAYVTAQKYGVDVSGFSFDKVCEMQAFGQKDPKELRSFIQNVKSAAYSIGKQVDRNLGKSEQEFMPDEFAVPEEKSEKPAKNKKSPER</sequence>
<proteinExistence type="predicted"/>
<dbReference type="AlphaFoldDB" id="A0A173RIJ2"/>
<feature type="compositionally biased region" description="Basic and acidic residues" evidence="1">
    <location>
        <begin position="296"/>
        <end position="312"/>
    </location>
</feature>
<evidence type="ECO:0000259" key="2">
    <source>
        <dbReference type="Pfam" id="PF08401"/>
    </source>
</evidence>
<evidence type="ECO:0000313" key="3">
    <source>
        <dbReference type="EMBL" id="CUM77722.1"/>
    </source>
</evidence>
<dbReference type="Proteomes" id="UP000095727">
    <property type="component" value="Unassembled WGS sequence"/>
</dbReference>
<protein>
    <recommendedName>
        <fullName evidence="2">N-terminal domain-containing protein</fullName>
    </recommendedName>
</protein>
<name>A0A173RIJ2_9FIRM</name>
<feature type="region of interest" description="Disordered" evidence="1">
    <location>
        <begin position="285"/>
        <end position="312"/>
    </location>
</feature>
<feature type="region of interest" description="Disordered" evidence="1">
    <location>
        <begin position="1"/>
        <end position="24"/>
    </location>
</feature>
<gene>
    <name evidence="3" type="ORF">ERS852574_00667</name>
</gene>
<reference evidence="3 4" key="1">
    <citation type="submission" date="2015-09" db="EMBL/GenBank/DDBJ databases">
        <authorList>
            <consortium name="Pathogen Informatics"/>
        </authorList>
    </citation>
    <scope>NUCLEOTIDE SEQUENCE [LARGE SCALE GENOMIC DNA]</scope>
    <source>
        <strain evidence="3 4">2789STDY5834962</strain>
    </source>
</reference>
<accession>A0A173RIJ2</accession>